<dbReference type="GO" id="GO:0033897">
    <property type="term" value="F:ribonuclease T2 activity"/>
    <property type="evidence" value="ECO:0007669"/>
    <property type="project" value="UniProtKB-EC"/>
</dbReference>
<dbReference type="RefSeq" id="XP_025598379.1">
    <property type="nucleotide sequence ID" value="XM_025740902.1"/>
</dbReference>
<dbReference type="GO" id="GO:0006401">
    <property type="term" value="P:RNA catabolic process"/>
    <property type="evidence" value="ECO:0007669"/>
    <property type="project" value="TreeGrafter"/>
</dbReference>
<dbReference type="OrthoDB" id="435754at2759"/>
<proteinExistence type="inferred from homology"/>
<evidence type="ECO:0000256" key="1">
    <source>
        <dbReference type="ARBA" id="ARBA00007469"/>
    </source>
</evidence>
<dbReference type="GeneID" id="37268446"/>
<feature type="chain" id="PRO_5016416002" description="ribonuclease T2" evidence="6">
    <location>
        <begin position="23"/>
        <end position="274"/>
    </location>
</feature>
<evidence type="ECO:0000256" key="3">
    <source>
        <dbReference type="ARBA" id="ARBA00023157"/>
    </source>
</evidence>
<keyword evidence="6" id="KW-0732">Signal</keyword>
<dbReference type="InterPro" id="IPR033697">
    <property type="entry name" value="Ribonuclease_T2_eukaryotic"/>
</dbReference>
<keyword evidence="3" id="KW-1015">Disulfide bond</keyword>
<accession>A0A316Z8J5</accession>
<evidence type="ECO:0000256" key="2">
    <source>
        <dbReference type="ARBA" id="ARBA00012571"/>
    </source>
</evidence>
<dbReference type="PANTHER" id="PTHR11240:SF22">
    <property type="entry name" value="RIBONUCLEASE T2"/>
    <property type="match status" value="1"/>
</dbReference>
<dbReference type="Pfam" id="PF00445">
    <property type="entry name" value="Ribonuclease_T2"/>
    <property type="match status" value="1"/>
</dbReference>
<feature type="active site" evidence="4">
    <location>
        <position position="147"/>
    </location>
</feature>
<feature type="active site" evidence="4">
    <location>
        <position position="89"/>
    </location>
</feature>
<feature type="signal peptide" evidence="6">
    <location>
        <begin position="1"/>
        <end position="22"/>
    </location>
</feature>
<evidence type="ECO:0000313" key="7">
    <source>
        <dbReference type="EMBL" id="PWN98100.1"/>
    </source>
</evidence>
<evidence type="ECO:0000256" key="6">
    <source>
        <dbReference type="SAM" id="SignalP"/>
    </source>
</evidence>
<dbReference type="InterPro" id="IPR018188">
    <property type="entry name" value="RNase_T2_His_AS_1"/>
</dbReference>
<protein>
    <recommendedName>
        <fullName evidence="2">ribonuclease T2</fullName>
        <ecNumber evidence="2">4.6.1.19</ecNumber>
    </recommendedName>
</protein>
<dbReference type="InterPro" id="IPR036430">
    <property type="entry name" value="RNase_T2-like_sf"/>
</dbReference>
<dbReference type="PANTHER" id="PTHR11240">
    <property type="entry name" value="RIBONUCLEASE T2"/>
    <property type="match status" value="1"/>
</dbReference>
<evidence type="ECO:0000256" key="5">
    <source>
        <dbReference type="RuleBase" id="RU004328"/>
    </source>
</evidence>
<dbReference type="SUPFAM" id="SSF55895">
    <property type="entry name" value="Ribonuclease Rh-like"/>
    <property type="match status" value="1"/>
</dbReference>
<organism evidence="7 8">
    <name type="scientific">Tilletiopsis washingtonensis</name>
    <dbReference type="NCBI Taxonomy" id="58919"/>
    <lineage>
        <taxon>Eukaryota</taxon>
        <taxon>Fungi</taxon>
        <taxon>Dikarya</taxon>
        <taxon>Basidiomycota</taxon>
        <taxon>Ustilaginomycotina</taxon>
        <taxon>Exobasidiomycetes</taxon>
        <taxon>Entylomatales</taxon>
        <taxon>Entylomatales incertae sedis</taxon>
        <taxon>Tilletiopsis</taxon>
    </lineage>
</organism>
<feature type="active site" evidence="4">
    <location>
        <position position="151"/>
    </location>
</feature>
<name>A0A316Z8J5_9BASI</name>
<dbReference type="PROSITE" id="PS00530">
    <property type="entry name" value="RNASE_T2_1"/>
    <property type="match status" value="1"/>
</dbReference>
<dbReference type="Proteomes" id="UP000245946">
    <property type="component" value="Unassembled WGS sequence"/>
</dbReference>
<dbReference type="CDD" id="cd01061">
    <property type="entry name" value="RNase_T2_euk"/>
    <property type="match status" value="1"/>
</dbReference>
<dbReference type="AlphaFoldDB" id="A0A316Z8J5"/>
<keyword evidence="8" id="KW-1185">Reference proteome</keyword>
<sequence>MRLPQILLALPLLPFAAPPPSATDMKLPSLARSAVAAALPYLTERACLSCSSPCSQDACQTNTPGGLLLLTTFWDYSPATGPDDSFTMHGLWPDTCSGGYDSDCDSSRNVADIAGALQSAGATDTLDFMNQYWLDVNGDNNQFWSHEWNKHGTCVSTLAPKCYGSSYSTNEDLADYFTTAVDLFKGLNLYKAFTAKGIYPSSSKTYTKSQLQSAAKAAFGYTPAFRCRSGKLTEAWHFHETTGRSTSADAFTRVAPISGTDNCPSSGISWVPKS</sequence>
<evidence type="ECO:0000313" key="8">
    <source>
        <dbReference type="Proteomes" id="UP000245946"/>
    </source>
</evidence>
<comment type="similarity">
    <text evidence="1 5">Belongs to the RNase T2 family.</text>
</comment>
<dbReference type="GO" id="GO:0003723">
    <property type="term" value="F:RNA binding"/>
    <property type="evidence" value="ECO:0007669"/>
    <property type="project" value="InterPro"/>
</dbReference>
<dbReference type="GO" id="GO:0005576">
    <property type="term" value="C:extracellular region"/>
    <property type="evidence" value="ECO:0007669"/>
    <property type="project" value="TreeGrafter"/>
</dbReference>
<gene>
    <name evidence="7" type="ORF">FA09DRAFT_318309</name>
</gene>
<reference evidence="7 8" key="1">
    <citation type="journal article" date="2018" name="Mol. Biol. Evol.">
        <title>Broad Genomic Sampling Reveals a Smut Pathogenic Ancestry of the Fungal Clade Ustilaginomycotina.</title>
        <authorList>
            <person name="Kijpornyongpan T."/>
            <person name="Mondo S.J."/>
            <person name="Barry K."/>
            <person name="Sandor L."/>
            <person name="Lee J."/>
            <person name="Lipzen A."/>
            <person name="Pangilinan J."/>
            <person name="LaButti K."/>
            <person name="Hainaut M."/>
            <person name="Henrissat B."/>
            <person name="Grigoriev I.V."/>
            <person name="Spatafora J.W."/>
            <person name="Aime M.C."/>
        </authorList>
    </citation>
    <scope>NUCLEOTIDE SEQUENCE [LARGE SCALE GENOMIC DNA]</scope>
    <source>
        <strain evidence="7 8">MCA 4186</strain>
    </source>
</reference>
<dbReference type="InterPro" id="IPR033130">
    <property type="entry name" value="RNase_T2_His_AS_2"/>
</dbReference>
<dbReference type="EMBL" id="KZ819292">
    <property type="protein sequence ID" value="PWN98100.1"/>
    <property type="molecule type" value="Genomic_DNA"/>
</dbReference>
<dbReference type="PROSITE" id="PS00531">
    <property type="entry name" value="RNASE_T2_2"/>
    <property type="match status" value="1"/>
</dbReference>
<dbReference type="EC" id="4.6.1.19" evidence="2"/>
<dbReference type="Gene3D" id="3.90.730.10">
    <property type="entry name" value="Ribonuclease T2-like"/>
    <property type="match status" value="1"/>
</dbReference>
<dbReference type="InterPro" id="IPR001568">
    <property type="entry name" value="RNase_T2-like"/>
</dbReference>
<evidence type="ECO:0000256" key="4">
    <source>
        <dbReference type="PIRSR" id="PIRSR633697-1"/>
    </source>
</evidence>